<dbReference type="EMBL" id="JANBPK010000160">
    <property type="protein sequence ID" value="KAJ2936152.1"/>
    <property type="molecule type" value="Genomic_DNA"/>
</dbReference>
<keyword evidence="2" id="KW-1185">Reference proteome</keyword>
<comment type="caution">
    <text evidence="1">The sequence shown here is derived from an EMBL/GenBank/DDBJ whole genome shotgun (WGS) entry which is preliminary data.</text>
</comment>
<feature type="non-terminal residue" evidence="1">
    <location>
        <position position="101"/>
    </location>
</feature>
<gene>
    <name evidence="1" type="ORF">H1R20_g940</name>
</gene>
<protein>
    <submittedName>
        <fullName evidence="1">Uncharacterized protein</fullName>
    </submittedName>
</protein>
<organism evidence="1 2">
    <name type="scientific">Candolleomyces eurysporus</name>
    <dbReference type="NCBI Taxonomy" id="2828524"/>
    <lineage>
        <taxon>Eukaryota</taxon>
        <taxon>Fungi</taxon>
        <taxon>Dikarya</taxon>
        <taxon>Basidiomycota</taxon>
        <taxon>Agaricomycotina</taxon>
        <taxon>Agaricomycetes</taxon>
        <taxon>Agaricomycetidae</taxon>
        <taxon>Agaricales</taxon>
        <taxon>Agaricineae</taxon>
        <taxon>Psathyrellaceae</taxon>
        <taxon>Candolleomyces</taxon>
    </lineage>
</organism>
<dbReference type="AlphaFoldDB" id="A0A9W8JKF3"/>
<reference evidence="1" key="1">
    <citation type="submission" date="2022-06" db="EMBL/GenBank/DDBJ databases">
        <title>Genome Sequence of Candolleomyces eurysporus.</title>
        <authorList>
            <person name="Buettner E."/>
        </authorList>
    </citation>
    <scope>NUCLEOTIDE SEQUENCE</scope>
    <source>
        <strain evidence="1">VTCC 930004</strain>
    </source>
</reference>
<accession>A0A9W8JKF3</accession>
<name>A0A9W8JKF3_9AGAR</name>
<sequence>MRLLLLTHLQKALAARINQNLALDPVVMWGLQNMLMIHHLLTQSYRHAYQILQEHQDNINYQVTLHLTPGTNRGVYNLPTVNEVAFILPGTIITEPHDIVL</sequence>
<evidence type="ECO:0000313" key="2">
    <source>
        <dbReference type="Proteomes" id="UP001140091"/>
    </source>
</evidence>
<proteinExistence type="predicted"/>
<evidence type="ECO:0000313" key="1">
    <source>
        <dbReference type="EMBL" id="KAJ2936152.1"/>
    </source>
</evidence>
<dbReference type="OrthoDB" id="3366231at2759"/>
<dbReference type="Proteomes" id="UP001140091">
    <property type="component" value="Unassembled WGS sequence"/>
</dbReference>